<evidence type="ECO:0000256" key="3">
    <source>
        <dbReference type="ARBA" id="ARBA00020203"/>
    </source>
</evidence>
<dbReference type="InterPro" id="IPR029063">
    <property type="entry name" value="SAM-dependent_MTases_sf"/>
</dbReference>
<evidence type="ECO:0000256" key="2">
    <source>
        <dbReference type="ARBA" id="ARBA00006301"/>
    </source>
</evidence>
<dbReference type="EMBL" id="CACRXK020008259">
    <property type="protein sequence ID" value="CAB4014332.1"/>
    <property type="molecule type" value="Genomic_DNA"/>
</dbReference>
<keyword evidence="11" id="KW-0804">Transcription</keyword>
<keyword evidence="16" id="KW-1185">Reference proteome</keyword>
<dbReference type="AlphaFoldDB" id="A0A7D9EPK4"/>
<gene>
    <name evidence="15" type="ORF">PACLA_8A051966</name>
</gene>
<dbReference type="Gene3D" id="1.10.10.2150">
    <property type="entry name" value="Ribosomal RNA-processing protein 8, N-terminal domain"/>
    <property type="match status" value="1"/>
</dbReference>
<keyword evidence="4" id="KW-0678">Repressor</keyword>
<evidence type="ECO:0000313" key="16">
    <source>
        <dbReference type="Proteomes" id="UP001152795"/>
    </source>
</evidence>
<sequence length="367" mass="41969">MEKEKRKRKRRKPKKKASKSLFVEAVGFESKNIKSSNDKACSTVLLSLYKNGNIKKGETSANKDIKDLKLIKNRIKKRKKRMRTEKSSNPAVKSSDFNDNGTTCLDKHSTDQSMASNVIINTPSDVTFKRGPVSFRQTNKMSNTRTEKLSLKEKLQNKLESGRFRWINEKLYTTNSLSAFEMFKSEPKLFDVYHQGFSSQVQKWPVNPVDTMIDWIMQRSSQLVIADMGCGEAKISQSVPNKVFSFDLVAVNDFVTACDMAKVPLSAESVDIVIYCLSLMGINLNDFLQEAHRILKSDGILKIAEVVSRFECLSSFEKTVSCFGFKLLTKDTTNKMFVQFEFKKLFKKSDQMKTLPLSLKPCLYKRR</sequence>
<dbReference type="PANTHER" id="PTHR12787:SF0">
    <property type="entry name" value="RIBOSOMAL RNA-PROCESSING PROTEIN 8"/>
    <property type="match status" value="1"/>
</dbReference>
<evidence type="ECO:0000256" key="6">
    <source>
        <dbReference type="ARBA" id="ARBA00022603"/>
    </source>
</evidence>
<evidence type="ECO:0000256" key="7">
    <source>
        <dbReference type="ARBA" id="ARBA00022679"/>
    </source>
</evidence>
<dbReference type="GO" id="GO:0046015">
    <property type="term" value="P:regulation of transcription by glucose"/>
    <property type="evidence" value="ECO:0007669"/>
    <property type="project" value="TreeGrafter"/>
</dbReference>
<dbReference type="FunFam" id="3.40.50.150:FF:000068">
    <property type="entry name" value="Ribosomal RNA-processing protein 8"/>
    <property type="match status" value="1"/>
</dbReference>
<comment type="function">
    <text evidence="13">Probable methyltransferase required to silence rDNA.</text>
</comment>
<dbReference type="GO" id="GO:0000183">
    <property type="term" value="P:rDNA heterochromatin formation"/>
    <property type="evidence" value="ECO:0007669"/>
    <property type="project" value="TreeGrafter"/>
</dbReference>
<dbReference type="FunFam" id="1.10.10.2150:FF:000001">
    <property type="entry name" value="Ribosomal RNA-processing protein 8"/>
    <property type="match status" value="1"/>
</dbReference>
<keyword evidence="10" id="KW-0805">Transcription regulation</keyword>
<keyword evidence="12 13" id="KW-0539">Nucleus</keyword>
<accession>A0A7D9EPK4</accession>
<dbReference type="GO" id="GO:0005730">
    <property type="term" value="C:nucleolus"/>
    <property type="evidence" value="ECO:0007669"/>
    <property type="project" value="UniProtKB-SubCell"/>
</dbReference>
<reference evidence="15" key="1">
    <citation type="submission" date="2020-04" db="EMBL/GenBank/DDBJ databases">
        <authorList>
            <person name="Alioto T."/>
            <person name="Alioto T."/>
            <person name="Gomez Garrido J."/>
        </authorList>
    </citation>
    <scope>NUCLEOTIDE SEQUENCE</scope>
    <source>
        <strain evidence="15">A484AB</strain>
    </source>
</reference>
<dbReference type="GO" id="GO:0033553">
    <property type="term" value="C:rDNA heterochromatin"/>
    <property type="evidence" value="ECO:0007669"/>
    <property type="project" value="TreeGrafter"/>
</dbReference>
<evidence type="ECO:0000256" key="14">
    <source>
        <dbReference type="SAM" id="MobiDB-lite"/>
    </source>
</evidence>
<dbReference type="PANTHER" id="PTHR12787">
    <property type="entry name" value="RIBOSOMAL RNA-PROCESSING PROTEIN 8"/>
    <property type="match status" value="1"/>
</dbReference>
<proteinExistence type="inferred from homology"/>
<evidence type="ECO:0000256" key="4">
    <source>
        <dbReference type="ARBA" id="ARBA00022491"/>
    </source>
</evidence>
<dbReference type="InterPro" id="IPR042036">
    <property type="entry name" value="RRP8_N"/>
</dbReference>
<feature type="region of interest" description="Disordered" evidence="14">
    <location>
        <begin position="76"/>
        <end position="105"/>
    </location>
</feature>
<dbReference type="Proteomes" id="UP001152795">
    <property type="component" value="Unassembled WGS sequence"/>
</dbReference>
<evidence type="ECO:0000256" key="1">
    <source>
        <dbReference type="ARBA" id="ARBA00004604"/>
    </source>
</evidence>
<evidence type="ECO:0000313" key="15">
    <source>
        <dbReference type="EMBL" id="CAB4014332.1"/>
    </source>
</evidence>
<keyword evidence="7 13" id="KW-0808">Transferase</keyword>
<comment type="caution">
    <text evidence="15">The sequence shown here is derived from an EMBL/GenBank/DDBJ whole genome shotgun (WGS) entry which is preliminary data.</text>
</comment>
<dbReference type="SUPFAM" id="SSF53335">
    <property type="entry name" value="S-adenosyl-L-methionine-dependent methyltransferases"/>
    <property type="match status" value="1"/>
</dbReference>
<evidence type="ECO:0000256" key="5">
    <source>
        <dbReference type="ARBA" id="ARBA00022552"/>
    </source>
</evidence>
<protein>
    <recommendedName>
        <fullName evidence="3 13">Ribosomal RNA-processing protein 8</fullName>
        <ecNumber evidence="13">2.1.1.-</ecNumber>
    </recommendedName>
</protein>
<dbReference type="OrthoDB" id="10258825at2759"/>
<evidence type="ECO:0000256" key="10">
    <source>
        <dbReference type="ARBA" id="ARBA00023015"/>
    </source>
</evidence>
<evidence type="ECO:0000256" key="13">
    <source>
        <dbReference type="RuleBase" id="RU365074"/>
    </source>
</evidence>
<organism evidence="15 16">
    <name type="scientific">Paramuricea clavata</name>
    <name type="common">Red gorgonian</name>
    <name type="synonym">Violescent sea-whip</name>
    <dbReference type="NCBI Taxonomy" id="317549"/>
    <lineage>
        <taxon>Eukaryota</taxon>
        <taxon>Metazoa</taxon>
        <taxon>Cnidaria</taxon>
        <taxon>Anthozoa</taxon>
        <taxon>Octocorallia</taxon>
        <taxon>Malacalcyonacea</taxon>
        <taxon>Plexauridae</taxon>
        <taxon>Paramuricea</taxon>
    </lineage>
</organism>
<dbReference type="GO" id="GO:0006364">
    <property type="term" value="P:rRNA processing"/>
    <property type="evidence" value="ECO:0007669"/>
    <property type="project" value="UniProtKB-UniRule"/>
</dbReference>
<dbReference type="GO" id="GO:0032259">
    <property type="term" value="P:methylation"/>
    <property type="evidence" value="ECO:0007669"/>
    <property type="project" value="UniProtKB-KW"/>
</dbReference>
<dbReference type="GO" id="GO:0005677">
    <property type="term" value="C:chromatin silencing complex"/>
    <property type="evidence" value="ECO:0007669"/>
    <property type="project" value="TreeGrafter"/>
</dbReference>
<evidence type="ECO:0000256" key="12">
    <source>
        <dbReference type="ARBA" id="ARBA00023242"/>
    </source>
</evidence>
<name>A0A7D9EPK4_PARCT</name>
<dbReference type="EC" id="2.1.1.-" evidence="13"/>
<comment type="similarity">
    <text evidence="2 13">Belongs to the methyltransferase superfamily. RRP8 family.</text>
</comment>
<keyword evidence="8 13" id="KW-0949">S-adenosyl-L-methionine</keyword>
<feature type="compositionally biased region" description="Polar residues" evidence="14">
    <location>
        <begin position="87"/>
        <end position="103"/>
    </location>
</feature>
<dbReference type="GO" id="GO:0042149">
    <property type="term" value="P:cellular response to glucose starvation"/>
    <property type="evidence" value="ECO:0007669"/>
    <property type="project" value="TreeGrafter"/>
</dbReference>
<keyword evidence="5 13" id="KW-0698">rRNA processing</keyword>
<dbReference type="CDD" id="cd02440">
    <property type="entry name" value="AdoMet_MTases"/>
    <property type="match status" value="1"/>
</dbReference>
<dbReference type="Pfam" id="PF05148">
    <property type="entry name" value="Methyltransf_8"/>
    <property type="match status" value="1"/>
</dbReference>
<dbReference type="InterPro" id="IPR007823">
    <property type="entry name" value="RRP8"/>
</dbReference>
<evidence type="ECO:0000256" key="8">
    <source>
        <dbReference type="ARBA" id="ARBA00022691"/>
    </source>
</evidence>
<evidence type="ECO:0000256" key="9">
    <source>
        <dbReference type="ARBA" id="ARBA00022853"/>
    </source>
</evidence>
<keyword evidence="6 13" id="KW-0489">Methyltransferase</keyword>
<dbReference type="Gene3D" id="3.40.50.150">
    <property type="entry name" value="Vaccinia Virus protein VP39"/>
    <property type="match status" value="1"/>
</dbReference>
<evidence type="ECO:0000256" key="11">
    <source>
        <dbReference type="ARBA" id="ARBA00023163"/>
    </source>
</evidence>
<comment type="subcellular location">
    <subcellularLocation>
        <location evidence="1 13">Nucleus</location>
        <location evidence="1 13">Nucleolus</location>
    </subcellularLocation>
</comment>
<dbReference type="GO" id="GO:0008168">
    <property type="term" value="F:methyltransferase activity"/>
    <property type="evidence" value="ECO:0007669"/>
    <property type="project" value="UniProtKB-KW"/>
</dbReference>
<keyword evidence="9" id="KW-0156">Chromatin regulator</keyword>